<evidence type="ECO:0008006" key="5">
    <source>
        <dbReference type="Google" id="ProtNLM"/>
    </source>
</evidence>
<dbReference type="Proteomes" id="UP000662736">
    <property type="component" value="Chromosome"/>
</dbReference>
<protein>
    <recommendedName>
        <fullName evidence="5">Heat shock protein C</fullName>
    </recommendedName>
</protein>
<evidence type="ECO:0000313" key="3">
    <source>
        <dbReference type="EMBL" id="WGE10971.1"/>
    </source>
</evidence>
<dbReference type="GeneID" id="66619386"/>
<dbReference type="EMBL" id="CP121769">
    <property type="protein sequence ID" value="WGE10971.1"/>
    <property type="molecule type" value="Genomic_DNA"/>
</dbReference>
<reference evidence="2" key="2">
    <citation type="submission" date="2021-03" db="EMBL/GenBank/DDBJ databases">
        <title>Characterization of a novel Integrative Conjugative Element in Glaesserella parasuis.</title>
        <authorList>
            <person name="Hu G."/>
            <person name="Sun H."/>
        </authorList>
    </citation>
    <scope>NUCLEOTIDE SEQUENCE</scope>
    <source>
        <strain evidence="2">GHP1807</strain>
    </source>
</reference>
<evidence type="ECO:0000313" key="2">
    <source>
        <dbReference type="EMBL" id="QSX16185.1"/>
    </source>
</evidence>
<evidence type="ECO:0000313" key="1">
    <source>
        <dbReference type="EMBL" id="QKY72764.1"/>
    </source>
</evidence>
<reference evidence="1 4" key="1">
    <citation type="submission" date="2019-06" db="EMBL/GenBank/DDBJ databases">
        <title>Complete genome sequence of Haemophilus parasuis HPS412.</title>
        <authorList>
            <person name="Yang S."/>
            <person name="Huang C."/>
        </authorList>
    </citation>
    <scope>NUCLEOTIDE SEQUENCE [LARGE SCALE GENOMIC DNA]</scope>
    <source>
        <strain evidence="1 4">HPS412</strain>
    </source>
</reference>
<reference evidence="3" key="3">
    <citation type="submission" date="2023-04" db="EMBL/GenBank/DDBJ databases">
        <title>Molecular characterization of the Integrative and Conjugative elements harboring multidrug-resistance gene from Glaesserella (Haemophilus) parasuis.</title>
        <authorList>
            <person name="Che Y."/>
            <person name="Zhou L."/>
        </authorList>
    </citation>
    <scope>NUCLEOTIDE SEQUENCE</scope>
    <source>
        <strain evidence="3">Z44</strain>
    </source>
</reference>
<dbReference type="Proteomes" id="UP000509790">
    <property type="component" value="Chromosome"/>
</dbReference>
<proteinExistence type="predicted"/>
<dbReference type="RefSeq" id="WP_021112589.1">
    <property type="nucleotide sequence ID" value="NZ_CP041334.1"/>
</dbReference>
<dbReference type="EMBL" id="CP041334">
    <property type="protein sequence ID" value="QKY72764.1"/>
    <property type="molecule type" value="Genomic_DNA"/>
</dbReference>
<name>A0A084EZB7_GLAPU</name>
<organism evidence="1 4">
    <name type="scientific">Glaesserella parasuis</name>
    <name type="common">Haemophilus parasuis</name>
    <dbReference type="NCBI Taxonomy" id="738"/>
    <lineage>
        <taxon>Bacteria</taxon>
        <taxon>Pseudomonadati</taxon>
        <taxon>Pseudomonadota</taxon>
        <taxon>Gammaproteobacteria</taxon>
        <taxon>Pasteurellales</taxon>
        <taxon>Pasteurellaceae</taxon>
        <taxon>Glaesserella</taxon>
    </lineage>
</organism>
<gene>
    <name evidence="1" type="ORF">FLK62_05525</name>
    <name evidence="2" type="ORF">J1G54_07260</name>
    <name evidence="3" type="ORF">QBL01_05195</name>
</gene>
<dbReference type="EMBL" id="CP071491">
    <property type="protein sequence ID" value="QSX16185.1"/>
    <property type="molecule type" value="Genomic_DNA"/>
</dbReference>
<dbReference type="Proteomes" id="UP001222296">
    <property type="component" value="Chromosome"/>
</dbReference>
<sequence length="192" mass="22482">MTKKFHIEAIQKWESQEYENTSFDMSHLNAHELIIHSKKMDYKLVVTYGLHCFTKNDSPFSLPILVKDSSGDTRQFDVERYLASKELRNILFSEDILGQLRFYKSDQKRYFTIHKMNNFTNKIEPYKICVTFFKENRLLRLHVLTAYFVREGTGTEDNPIPSNTPSFTIFKLLSDLIKSPKSSSSGAKEGYR</sequence>
<dbReference type="AlphaFoldDB" id="A0A084EZB7"/>
<accession>A0A084EZB7</accession>
<evidence type="ECO:0000313" key="4">
    <source>
        <dbReference type="Proteomes" id="UP000509790"/>
    </source>
</evidence>
<dbReference type="OrthoDB" id="514079at2"/>